<dbReference type="InterPro" id="IPR050595">
    <property type="entry name" value="Bact_response_regulator"/>
</dbReference>
<gene>
    <name evidence="4" type="ORF">HNQ65_004297</name>
</gene>
<dbReference type="InterPro" id="IPR001789">
    <property type="entry name" value="Sig_transdc_resp-reg_receiver"/>
</dbReference>
<evidence type="ECO:0000313" key="4">
    <source>
        <dbReference type="EMBL" id="MBB5034689.1"/>
    </source>
</evidence>
<keyword evidence="5" id="KW-1185">Reference proteome</keyword>
<dbReference type="PANTHER" id="PTHR44591:SF23">
    <property type="entry name" value="CHEY SUBFAMILY"/>
    <property type="match status" value="1"/>
</dbReference>
<dbReference type="PANTHER" id="PTHR44591">
    <property type="entry name" value="STRESS RESPONSE REGULATOR PROTEIN 1"/>
    <property type="match status" value="1"/>
</dbReference>
<evidence type="ECO:0000313" key="5">
    <source>
        <dbReference type="Proteomes" id="UP000590740"/>
    </source>
</evidence>
<feature type="modified residue" description="4-aspartylphosphate" evidence="2">
    <location>
        <position position="67"/>
    </location>
</feature>
<dbReference type="CDD" id="cd00156">
    <property type="entry name" value="REC"/>
    <property type="match status" value="1"/>
</dbReference>
<sequence>MVLAEKRQSVKIRFNMANIVIIEDHQPVLKLLSSLCQAEGHDVMALDNGRAGMAAIREMTPDVALMDRRLGDLDGLEMIREAREASPNTRFVMVSACSDTRDIVTAVRRGFCDYVTKPFEPSEIKDAVNRALTEPAEPAPISRQKLVILCPKQAA</sequence>
<evidence type="ECO:0000256" key="1">
    <source>
        <dbReference type="ARBA" id="ARBA00022553"/>
    </source>
</evidence>
<name>A0A7W7YEM1_9BACT</name>
<dbReference type="PROSITE" id="PS50110">
    <property type="entry name" value="RESPONSE_REGULATORY"/>
    <property type="match status" value="1"/>
</dbReference>
<dbReference type="InterPro" id="IPR011006">
    <property type="entry name" value="CheY-like_superfamily"/>
</dbReference>
<keyword evidence="1 2" id="KW-0597">Phosphoprotein</keyword>
<evidence type="ECO:0000256" key="2">
    <source>
        <dbReference type="PROSITE-ProRule" id="PRU00169"/>
    </source>
</evidence>
<dbReference type="EMBL" id="JACHIG010000011">
    <property type="protein sequence ID" value="MBB5034689.1"/>
    <property type="molecule type" value="Genomic_DNA"/>
</dbReference>
<dbReference type="Gene3D" id="3.40.50.2300">
    <property type="match status" value="1"/>
</dbReference>
<dbReference type="GO" id="GO:0000160">
    <property type="term" value="P:phosphorelay signal transduction system"/>
    <property type="evidence" value="ECO:0007669"/>
    <property type="project" value="InterPro"/>
</dbReference>
<reference evidence="4 5" key="1">
    <citation type="submission" date="2020-08" db="EMBL/GenBank/DDBJ databases">
        <title>Genomic Encyclopedia of Type Strains, Phase IV (KMG-IV): sequencing the most valuable type-strain genomes for metagenomic binning, comparative biology and taxonomic classification.</title>
        <authorList>
            <person name="Goeker M."/>
        </authorList>
    </citation>
    <scope>NUCLEOTIDE SEQUENCE [LARGE SCALE GENOMIC DNA]</scope>
    <source>
        <strain evidence="4 5">DSM 12252</strain>
    </source>
</reference>
<accession>A0A7W7YEM1</accession>
<dbReference type="Proteomes" id="UP000590740">
    <property type="component" value="Unassembled WGS sequence"/>
</dbReference>
<evidence type="ECO:0000259" key="3">
    <source>
        <dbReference type="PROSITE" id="PS50110"/>
    </source>
</evidence>
<dbReference type="GO" id="GO:0003677">
    <property type="term" value="F:DNA binding"/>
    <property type="evidence" value="ECO:0007669"/>
    <property type="project" value="UniProtKB-KW"/>
</dbReference>
<dbReference type="SMART" id="SM00448">
    <property type="entry name" value="REC"/>
    <property type="match status" value="1"/>
</dbReference>
<organism evidence="4 5">
    <name type="scientific">Prosthecobacter vanneervenii</name>
    <dbReference type="NCBI Taxonomy" id="48466"/>
    <lineage>
        <taxon>Bacteria</taxon>
        <taxon>Pseudomonadati</taxon>
        <taxon>Verrucomicrobiota</taxon>
        <taxon>Verrucomicrobiia</taxon>
        <taxon>Verrucomicrobiales</taxon>
        <taxon>Verrucomicrobiaceae</taxon>
        <taxon>Prosthecobacter</taxon>
    </lineage>
</organism>
<proteinExistence type="predicted"/>
<dbReference type="RefSeq" id="WP_184342746.1">
    <property type="nucleotide sequence ID" value="NZ_JACHIG010000011.1"/>
</dbReference>
<dbReference type="AlphaFoldDB" id="A0A7W7YEM1"/>
<dbReference type="Pfam" id="PF00072">
    <property type="entry name" value="Response_reg"/>
    <property type="match status" value="1"/>
</dbReference>
<protein>
    <submittedName>
        <fullName evidence="4">DNA-binding response OmpR family regulator</fullName>
    </submittedName>
</protein>
<feature type="domain" description="Response regulatory" evidence="3">
    <location>
        <begin position="18"/>
        <end position="132"/>
    </location>
</feature>
<comment type="caution">
    <text evidence="4">The sequence shown here is derived from an EMBL/GenBank/DDBJ whole genome shotgun (WGS) entry which is preliminary data.</text>
</comment>
<dbReference type="SUPFAM" id="SSF52172">
    <property type="entry name" value="CheY-like"/>
    <property type="match status" value="1"/>
</dbReference>
<keyword evidence="4" id="KW-0238">DNA-binding</keyword>